<evidence type="ECO:0000313" key="4">
    <source>
        <dbReference type="Proteomes" id="UP000184609"/>
    </source>
</evidence>
<dbReference type="AlphaFoldDB" id="A0A1M7ZBE6"/>
<feature type="compositionally biased region" description="Polar residues" evidence="1">
    <location>
        <begin position="52"/>
        <end position="61"/>
    </location>
</feature>
<evidence type="ECO:0000313" key="3">
    <source>
        <dbReference type="EMBL" id="SHO62231.1"/>
    </source>
</evidence>
<reference evidence="4" key="1">
    <citation type="submission" date="2016-12" db="EMBL/GenBank/DDBJ databases">
        <authorList>
            <person name="Varghese N."/>
            <person name="Submissions S."/>
        </authorList>
    </citation>
    <scope>NUCLEOTIDE SEQUENCE [LARGE SCALE GENOMIC DNA]</scope>
    <source>
        <strain evidence="4">DSM 25035</strain>
    </source>
</reference>
<organism evidence="3 4">
    <name type="scientific">Algoriphagus zhangzhouensis</name>
    <dbReference type="NCBI Taxonomy" id="1073327"/>
    <lineage>
        <taxon>Bacteria</taxon>
        <taxon>Pseudomonadati</taxon>
        <taxon>Bacteroidota</taxon>
        <taxon>Cytophagia</taxon>
        <taxon>Cytophagales</taxon>
        <taxon>Cyclobacteriaceae</taxon>
        <taxon>Algoriphagus</taxon>
    </lineage>
</organism>
<evidence type="ECO:0000256" key="1">
    <source>
        <dbReference type="SAM" id="MobiDB-lite"/>
    </source>
</evidence>
<dbReference type="InterPro" id="IPR025295">
    <property type="entry name" value="eCIS_core_dom"/>
</dbReference>
<accession>A0A1M7ZBE6</accession>
<keyword evidence="4" id="KW-1185">Reference proteome</keyword>
<dbReference type="STRING" id="1073327.SAMN04488108_2003"/>
<dbReference type="EMBL" id="FRXN01000002">
    <property type="protein sequence ID" value="SHO62231.1"/>
    <property type="molecule type" value="Genomic_DNA"/>
</dbReference>
<dbReference type="Pfam" id="PF13699">
    <property type="entry name" value="eCIS_core"/>
    <property type="match status" value="1"/>
</dbReference>
<feature type="region of interest" description="Disordered" evidence="1">
    <location>
        <begin position="52"/>
        <end position="85"/>
    </location>
</feature>
<dbReference type="RefSeq" id="WP_073571621.1">
    <property type="nucleotide sequence ID" value="NZ_FRXN01000002.1"/>
</dbReference>
<proteinExistence type="predicted"/>
<dbReference type="Proteomes" id="UP000184609">
    <property type="component" value="Unassembled WGS sequence"/>
</dbReference>
<name>A0A1M7ZBE6_9BACT</name>
<dbReference type="OrthoDB" id="4317910at2"/>
<gene>
    <name evidence="3" type="ORF">SAMN04488108_2003</name>
</gene>
<evidence type="ECO:0000259" key="2">
    <source>
        <dbReference type="Pfam" id="PF13699"/>
    </source>
</evidence>
<sequence length="1196" mass="128499">MGAAAKKIAPPKSRLFGAGAAIIQPSLKVGKPGDKYEKEADSVADQVMMMPSTPQTPIMTGSSGGVQLEEEEEAIQPKSEEEKSVQMMPLSAGISMISLSPEEEEELQLKEEEEETVQLKGEEEESLQMMGGNGEVPASVSTQIQGGTGGGSPMAPAVQSEMGQKIGADFSGVKIHTGPQATSMSNALGAQAFTHGSDVYFNEGKYSPESSKGKHLLAHELTHTIQQKSAVVQRMPMVQKEEEEEEEIVKTNEFSFTVGRPAKTYSINTENQTATFPTLGVPGFKVRYGPGRGESFKKTVRSGTHIESWESDAMTGSGFTSDFEEKIHQENPPQLEQNDNPIYYLTLRGNRGAASSRRGESGVIFGTEAQIKRRLTRPYWNASGEFKPHDVDHKRELQLGGDETDTGNLWMLESSANRSSGSLINNEINARIRTLLTGSSENLISPPSHEAVKENYTITLTEGVSRGRGMRLPSDANANQNWTLERIKQGRQLRGLRFLTEAQVSQGGFRGSPNELMIYTNVMGGLPIRIPWSQEALDNGGRDGLESLNLFIGKRGGARMIINAVRYQSTTSESEGEGGNGSIRVTAFPGSTGLIEEKTDLVFEINRKEGVQYGGVISRSSTESAMERVLEFKPLSPITLTSVELNDDIGMVASGTIAPTVPFIGNSNIQITINEEGVRISKIFTASDFSFPSPFDFHNSSLEIFAGTDGIGLEGIVNFGIQSVGEGHIGAAASTSGGFELEGAFNFDSELFDPAEIRVEYKNEIWTIGGTVGIPEGKIRGVKSATINATYSENVFAAEGEAELDIPGIERGRMSIEYGENGFSIGGSFNLSSEVPGITGGSVEARVSKTNEDEEYHVFVTGTAQPDIPGINSTLTVTYEDGALTIEGSADYSRGMLSGSVNVGATNRAIGEDGQPSGDPTDTILIYGGGSLTLQITPWLAATAEVQFLPNGELEVTARLSSDEYEVFGRREVNRNLFRAPTIEIPIFAIPLGPRSIGLVAQIGGGLDFTAGFGPGALRNMSAEITYNPERENETTLNGHGEFVIPADAGLTLRGDLSLGVSAGIASLTGGIELEGSLGLEGEALASVDVNWSPLEGLTIDALGRITVNPKFVFALNAFARASLGIGWFSISETWRHNLASYEWGPDIQFGIVFPIHYREGEAFSISFDDLEVIYPDLDIINMASGLARDVKDDIF</sequence>
<protein>
    <recommendedName>
        <fullName evidence="2">eCIS core domain-containing protein</fullName>
    </recommendedName>
</protein>
<feature type="domain" description="eCIS core" evidence="2">
    <location>
        <begin position="153"/>
        <end position="230"/>
    </location>
</feature>